<accession>A0A5D0CU37</accession>
<organism evidence="2 3">
    <name type="scientific">Paenibacillus faecis</name>
    <dbReference type="NCBI Taxonomy" id="862114"/>
    <lineage>
        <taxon>Bacteria</taxon>
        <taxon>Bacillati</taxon>
        <taxon>Bacillota</taxon>
        <taxon>Bacilli</taxon>
        <taxon>Bacillales</taxon>
        <taxon>Paenibacillaceae</taxon>
        <taxon>Paenibacillus</taxon>
    </lineage>
</organism>
<dbReference type="Gene3D" id="1.20.120.450">
    <property type="entry name" value="dinb family like domain"/>
    <property type="match status" value="1"/>
</dbReference>
<name>A0A5D0CU37_9BACL</name>
<dbReference type="RefSeq" id="WP_148451747.1">
    <property type="nucleotide sequence ID" value="NZ_VSDO01000002.1"/>
</dbReference>
<dbReference type="Pfam" id="PF12867">
    <property type="entry name" value="DinB_2"/>
    <property type="match status" value="1"/>
</dbReference>
<dbReference type="EMBL" id="VSDO01000002">
    <property type="protein sequence ID" value="TYA13150.1"/>
    <property type="molecule type" value="Genomic_DNA"/>
</dbReference>
<evidence type="ECO:0000313" key="2">
    <source>
        <dbReference type="EMBL" id="TYA13150.1"/>
    </source>
</evidence>
<dbReference type="Proteomes" id="UP000325218">
    <property type="component" value="Unassembled WGS sequence"/>
</dbReference>
<dbReference type="SUPFAM" id="SSF109854">
    <property type="entry name" value="DinB/YfiT-like putative metalloenzymes"/>
    <property type="match status" value="1"/>
</dbReference>
<proteinExistence type="predicted"/>
<dbReference type="AlphaFoldDB" id="A0A5D0CU37"/>
<protein>
    <submittedName>
        <fullName evidence="2">DinB family protein</fullName>
    </submittedName>
</protein>
<gene>
    <name evidence="2" type="ORF">FRY98_10790</name>
</gene>
<evidence type="ECO:0000313" key="3">
    <source>
        <dbReference type="Proteomes" id="UP000325218"/>
    </source>
</evidence>
<sequence>MSTNAVDLLVLQKDNTWDHEEWVVPLSVALRGLTPEQAEWKPPGGGNSIRETLNHIQYFNKRILNRLRNIANAPGVQTNEETFGDLEHPPGVEGWSALVTETERTAAALREALAALQESDLQAPYSSKASHVPLGEEIARWLLHDAYHAGQIVLIRKQQGSWRT</sequence>
<feature type="domain" description="DinB-like" evidence="1">
    <location>
        <begin position="28"/>
        <end position="152"/>
    </location>
</feature>
<dbReference type="InterPro" id="IPR034660">
    <property type="entry name" value="DinB/YfiT-like"/>
</dbReference>
<dbReference type="OrthoDB" id="9798830at2"/>
<keyword evidence="3" id="KW-1185">Reference proteome</keyword>
<comment type="caution">
    <text evidence="2">The sequence shown here is derived from an EMBL/GenBank/DDBJ whole genome shotgun (WGS) entry which is preliminary data.</text>
</comment>
<reference evidence="2 3" key="1">
    <citation type="submission" date="2019-08" db="EMBL/GenBank/DDBJ databases">
        <title>Genome sequencing of Paenibacillus faecis DSM 23593(T).</title>
        <authorList>
            <person name="Kook J.-K."/>
            <person name="Park S.-N."/>
            <person name="Lim Y.K."/>
        </authorList>
    </citation>
    <scope>NUCLEOTIDE SEQUENCE [LARGE SCALE GENOMIC DNA]</scope>
    <source>
        <strain evidence="2 3">DSM 23593</strain>
    </source>
</reference>
<evidence type="ECO:0000259" key="1">
    <source>
        <dbReference type="Pfam" id="PF12867"/>
    </source>
</evidence>
<dbReference type="InterPro" id="IPR024775">
    <property type="entry name" value="DinB-like"/>
</dbReference>